<gene>
    <name evidence="2" type="ORF">PDESU_04173</name>
</gene>
<feature type="transmembrane region" description="Helical" evidence="1">
    <location>
        <begin position="7"/>
        <end position="25"/>
    </location>
</feature>
<dbReference type="Proteomes" id="UP000366872">
    <property type="component" value="Unassembled WGS sequence"/>
</dbReference>
<name>A0A6C2U682_PONDE</name>
<feature type="transmembrane region" description="Helical" evidence="1">
    <location>
        <begin position="187"/>
        <end position="204"/>
    </location>
</feature>
<accession>A0A6C2U682</accession>
<keyword evidence="1" id="KW-0472">Membrane</keyword>
<dbReference type="AlphaFoldDB" id="A0A6C2U682"/>
<keyword evidence="3" id="KW-1185">Reference proteome</keyword>
<organism evidence="2 3">
    <name type="scientific">Pontiella desulfatans</name>
    <dbReference type="NCBI Taxonomy" id="2750659"/>
    <lineage>
        <taxon>Bacteria</taxon>
        <taxon>Pseudomonadati</taxon>
        <taxon>Kiritimatiellota</taxon>
        <taxon>Kiritimatiellia</taxon>
        <taxon>Kiritimatiellales</taxon>
        <taxon>Pontiellaceae</taxon>
        <taxon>Pontiella</taxon>
    </lineage>
</organism>
<dbReference type="EMBL" id="CAAHFG010000002">
    <property type="protein sequence ID" value="VGO15588.1"/>
    <property type="molecule type" value="Genomic_DNA"/>
</dbReference>
<keyword evidence="1" id="KW-1133">Transmembrane helix</keyword>
<sequence>MLRGLRIIGLVVFALLVGLAANTLWKMHESGELLDQYNSRRKANITMLAFSVVAVAALGGFELSHIRNLSNRRHYGRRRFHDEKEEVTDGLDSTSIYAAPKTMDDWQGRRTRTPKSRHAPPKEMIGLWMGMLRICCIVMPLVYIGLLARSLLKRVEMAEFAWLLPALFGGLVIISIVAAVGLFGKKTWGVGLGYFLAICNLMVFPFGTAMGLFLLLGLVGASAEFAAPEREKRRKARRKAQAALV</sequence>
<evidence type="ECO:0000313" key="3">
    <source>
        <dbReference type="Proteomes" id="UP000366872"/>
    </source>
</evidence>
<proteinExistence type="predicted"/>
<feature type="transmembrane region" description="Helical" evidence="1">
    <location>
        <begin position="45"/>
        <end position="63"/>
    </location>
</feature>
<evidence type="ECO:0000256" key="1">
    <source>
        <dbReference type="SAM" id="Phobius"/>
    </source>
</evidence>
<protein>
    <submittedName>
        <fullName evidence="2">Uncharacterized protein</fullName>
    </submittedName>
</protein>
<reference evidence="2 3" key="1">
    <citation type="submission" date="2019-04" db="EMBL/GenBank/DDBJ databases">
        <authorList>
            <person name="Van Vliet M D."/>
        </authorList>
    </citation>
    <scope>NUCLEOTIDE SEQUENCE [LARGE SCALE GENOMIC DNA]</scope>
    <source>
        <strain evidence="2 3">F1</strain>
    </source>
</reference>
<feature type="transmembrane region" description="Helical" evidence="1">
    <location>
        <begin position="125"/>
        <end position="148"/>
    </location>
</feature>
<keyword evidence="1" id="KW-0812">Transmembrane</keyword>
<feature type="transmembrane region" description="Helical" evidence="1">
    <location>
        <begin position="160"/>
        <end position="180"/>
    </location>
</feature>
<evidence type="ECO:0000313" key="2">
    <source>
        <dbReference type="EMBL" id="VGO15588.1"/>
    </source>
</evidence>